<accession>A0A0F6SHJ3</accession>
<organism evidence="1 2">
    <name type="scientific">Sandaracinus amylolyticus</name>
    <dbReference type="NCBI Taxonomy" id="927083"/>
    <lineage>
        <taxon>Bacteria</taxon>
        <taxon>Pseudomonadati</taxon>
        <taxon>Myxococcota</taxon>
        <taxon>Polyangia</taxon>
        <taxon>Polyangiales</taxon>
        <taxon>Sandaracinaceae</taxon>
        <taxon>Sandaracinus</taxon>
    </lineage>
</organism>
<dbReference type="AlphaFoldDB" id="A0A0F6SHJ3"/>
<dbReference type="EMBL" id="CP011125">
    <property type="protein sequence ID" value="AKF10544.1"/>
    <property type="molecule type" value="Genomic_DNA"/>
</dbReference>
<dbReference type="KEGG" id="samy:DB32_007693"/>
<name>A0A0F6SHJ3_9BACT</name>
<reference evidence="1 2" key="1">
    <citation type="submission" date="2015-03" db="EMBL/GenBank/DDBJ databases">
        <title>Genome assembly of Sandaracinus amylolyticus DSM 53668.</title>
        <authorList>
            <person name="Sharma G."/>
            <person name="Subramanian S."/>
        </authorList>
    </citation>
    <scope>NUCLEOTIDE SEQUENCE [LARGE SCALE GENOMIC DNA]</scope>
    <source>
        <strain evidence="1 2">DSM 53668</strain>
    </source>
</reference>
<dbReference type="RefSeq" id="WP_053237501.1">
    <property type="nucleotide sequence ID" value="NZ_CP011125.1"/>
</dbReference>
<sequence length="323" mass="36569">MPLDAARGMSTARGKWGTMLDLAYDYESCVRASEKVSWAIDDVMPRGTRLDFTRPFLPRALAGRDTHAFLDARAERVLNQINGNAYLNLFALVEEYILALMMQHARAELFGDHDAVRALLRFADEEAKHQKLFQRYGDAFRRDSGYATEVLRGASDVANVVLSKSPIAVMMVTLHLEIMTQAHYVECVRDDDTIDPFFSKLLRMHWLEESQHARIDALELDKLLRLATRGQIEQAFTEYLELVSAIDALLAEQAEMDERVLARALERTFEASERAAIVASQHAGYRRTFLTFGMTNAMFTRHLEAIWPAGAARVKGRAIELQG</sequence>
<dbReference type="InterPro" id="IPR025859">
    <property type="entry name" value="AurF/CmlI"/>
</dbReference>
<dbReference type="SUPFAM" id="SSF47240">
    <property type="entry name" value="Ferritin-like"/>
    <property type="match status" value="1"/>
</dbReference>
<dbReference type="InterPro" id="IPR009078">
    <property type="entry name" value="Ferritin-like_SF"/>
</dbReference>
<dbReference type="Gene3D" id="1.10.620.20">
    <property type="entry name" value="Ribonucleotide Reductase, subunit A"/>
    <property type="match status" value="1"/>
</dbReference>
<dbReference type="STRING" id="927083.DB32_007693"/>
<protein>
    <submittedName>
        <fullName evidence="1">Uncharacterized protein</fullName>
    </submittedName>
</protein>
<dbReference type="GO" id="GO:0016491">
    <property type="term" value="F:oxidoreductase activity"/>
    <property type="evidence" value="ECO:0007669"/>
    <property type="project" value="InterPro"/>
</dbReference>
<evidence type="ECO:0000313" key="2">
    <source>
        <dbReference type="Proteomes" id="UP000034883"/>
    </source>
</evidence>
<dbReference type="InterPro" id="IPR012348">
    <property type="entry name" value="RNR-like"/>
</dbReference>
<gene>
    <name evidence="1" type="ORF">DB32_007693</name>
</gene>
<evidence type="ECO:0000313" key="1">
    <source>
        <dbReference type="EMBL" id="AKF10544.1"/>
    </source>
</evidence>
<dbReference type="Proteomes" id="UP000034883">
    <property type="component" value="Chromosome"/>
</dbReference>
<proteinExistence type="predicted"/>
<keyword evidence="2" id="KW-1185">Reference proteome</keyword>
<dbReference type="Pfam" id="PF11583">
    <property type="entry name" value="AurF"/>
    <property type="match status" value="1"/>
</dbReference>